<reference evidence="3" key="1">
    <citation type="submission" date="2024-07" db="EMBL/GenBank/DDBJ databases">
        <authorList>
            <person name="Yu S.T."/>
        </authorList>
    </citation>
    <scope>NUCLEOTIDE SEQUENCE</scope>
    <source>
        <strain evidence="3">R35</strain>
    </source>
</reference>
<feature type="region of interest" description="Disordered" evidence="1">
    <location>
        <begin position="90"/>
        <end position="145"/>
    </location>
</feature>
<dbReference type="InterPro" id="IPR030456">
    <property type="entry name" value="TF_fork_head_CS_2"/>
</dbReference>
<keyword evidence="3" id="KW-0012">Acyltransferase</keyword>
<dbReference type="PROSITE" id="PS00658">
    <property type="entry name" value="FORK_HEAD_2"/>
    <property type="match status" value="1"/>
</dbReference>
<dbReference type="GO" id="GO:0016747">
    <property type="term" value="F:acyltransferase activity, transferring groups other than amino-acyl groups"/>
    <property type="evidence" value="ECO:0007669"/>
    <property type="project" value="InterPro"/>
</dbReference>
<evidence type="ECO:0000313" key="3">
    <source>
        <dbReference type="EMBL" id="XDQ61684.1"/>
    </source>
</evidence>
<dbReference type="AlphaFoldDB" id="A0AB39S8K8"/>
<organism evidence="3">
    <name type="scientific">Streptomyces sp. R35</name>
    <dbReference type="NCBI Taxonomy" id="3238630"/>
    <lineage>
        <taxon>Bacteria</taxon>
        <taxon>Bacillati</taxon>
        <taxon>Actinomycetota</taxon>
        <taxon>Actinomycetes</taxon>
        <taxon>Kitasatosporales</taxon>
        <taxon>Streptomycetaceae</taxon>
        <taxon>Streptomyces</taxon>
    </lineage>
</organism>
<keyword evidence="3" id="KW-0808">Transferase</keyword>
<dbReference type="Gene3D" id="3.40.630.30">
    <property type="match status" value="1"/>
</dbReference>
<dbReference type="EMBL" id="CP163440">
    <property type="protein sequence ID" value="XDQ61684.1"/>
    <property type="molecule type" value="Genomic_DNA"/>
</dbReference>
<proteinExistence type="predicted"/>
<dbReference type="EC" id="2.3.1.-" evidence="3"/>
<dbReference type="GO" id="GO:0043565">
    <property type="term" value="F:sequence-specific DNA binding"/>
    <property type="evidence" value="ECO:0007669"/>
    <property type="project" value="InterPro"/>
</dbReference>
<dbReference type="Pfam" id="PF00583">
    <property type="entry name" value="Acetyltransf_1"/>
    <property type="match status" value="1"/>
</dbReference>
<dbReference type="RefSeq" id="WP_369257770.1">
    <property type="nucleotide sequence ID" value="NZ_CP163440.1"/>
</dbReference>
<protein>
    <submittedName>
        <fullName evidence="3">GNAT family N-acetyltransferase</fullName>
        <ecNumber evidence="3">2.3.1.-</ecNumber>
    </submittedName>
</protein>
<feature type="domain" description="N-acetyltransferase" evidence="2">
    <location>
        <begin position="142"/>
        <end position="244"/>
    </location>
</feature>
<dbReference type="InterPro" id="IPR016181">
    <property type="entry name" value="Acyl_CoA_acyltransferase"/>
</dbReference>
<dbReference type="PROSITE" id="PS51186">
    <property type="entry name" value="GNAT"/>
    <property type="match status" value="1"/>
</dbReference>
<gene>
    <name evidence="3" type="ORF">AB5J50_13220</name>
</gene>
<evidence type="ECO:0000256" key="1">
    <source>
        <dbReference type="SAM" id="MobiDB-lite"/>
    </source>
</evidence>
<dbReference type="CDD" id="cd04301">
    <property type="entry name" value="NAT_SF"/>
    <property type="match status" value="1"/>
</dbReference>
<feature type="compositionally biased region" description="Basic and acidic residues" evidence="1">
    <location>
        <begin position="100"/>
        <end position="126"/>
    </location>
</feature>
<name>A0AB39S8K8_9ACTN</name>
<evidence type="ECO:0000259" key="2">
    <source>
        <dbReference type="PROSITE" id="PS51186"/>
    </source>
</evidence>
<dbReference type="GO" id="GO:0003700">
    <property type="term" value="F:DNA-binding transcription factor activity"/>
    <property type="evidence" value="ECO:0007669"/>
    <property type="project" value="InterPro"/>
</dbReference>
<dbReference type="InterPro" id="IPR000182">
    <property type="entry name" value="GNAT_dom"/>
</dbReference>
<dbReference type="SUPFAM" id="SSF55729">
    <property type="entry name" value="Acyl-CoA N-acyltransferases (Nat)"/>
    <property type="match status" value="1"/>
</dbReference>
<sequence length="365" mass="40662">MKDDLALRVHERLAAFPGLRPVAPGEGPGFRRWDLASMVEGALGACVDPLSLTASREQELRARLGEFGQARKDEDTDDEDMDRRRYWIYATGEPGPGIENKSEDRHEDGRGAGDGHGHGHRQEDRREHRREHRRDGAPGQGPIGTIAVDTWPTGAGALRIWSLYVHPVARRRGLASAVLDTVYEACRAEGLHGFRLDAYWTWQNSVRHYLNRGLWVTSWKHALGLSRLSYLPRYEVREYGRELTFLVAAGPATPASGSPEMMPLLVAGSEGGRLRLRETTEGCALMRDQRDAVRLYARSTLALHLAVRGRPLIRGEAEWADADGWGDLGEPEGLAYKIGVFERVAREAGWRVNSPYANPMLFGAP</sequence>
<accession>A0AB39S8K8</accession>